<dbReference type="Pfam" id="PF05224">
    <property type="entry name" value="NDT80_PhoG"/>
    <property type="match status" value="1"/>
</dbReference>
<sequence length="1258" mass="132942">MPADPTANPNRLGPASKCTRVETRQATLSSEPLDCPFAAPSPGSGKSLFALAGIQAATCHGRVTAKDAMCPAIPEVSAAVVTIWILLVRPGVALFADSSGIPSEEPLFSFFRVLAVAAPPRGSLEGDEAGLLTSHTGSATGMGGASNSQTGVWTAVSFDRDAQTRSQLAVSHDDQANQIPTVPTRTSRSSASSIFPSSRRLLDSARSISGGSAVPLSASTTPFRAASEHQLAVAAVGLLAASFPCNPRSFVIFDFVRSSPAVILGDRKSAIAASASSHHIDASREIADWTRVSHPHRLASDQLRSAIGRVHIVGSTVESLALETCSRSRCRSSSLLPCLRPAMDVSSVPQSSASSASVGDAPSQAVATRTSETYKEQPVLVHATPPLLSTTSHRLAPNLDGPHSPSARQAIRSSSISTPTAARTSSSSLSVTTPPASRHGHQAFDCTSALDGSSRSSKFVEFHTSQPLTPPATAASKRRRHWNASKSSPLRSDRSFPPTPFSRSRPVGRSALHRDSLLPESPTLQTQRARKLHRSSASTASLVLQPASTTLERAAFTMSSFTAAAQLGARQESREVLSPAHVENTPTTIPPFIKSRAFTLDYFERPTLPPLVGPVRTSRSPSLSWSRYGSEHRSNPYYISDLARRQSYSYTRQAPLTPTSLPGAGRSSSSLHGPWTPTSSVRSTSNELPAAAVAALHDGSIGTASRSGGSYFHLGNVAFRAPTAETLSGHELPSPNALGLFVEPSPLPAGLFRLDTNRARNGFGAPQVEGTEPDHAERYAVRPPLPRSNASAHLGSLARSPLSPNEEPLPRLSLGHRRSLDDHGQQLARYLPSLSLHSPTTKLSPVSPDGGRKLGKERADELLYKMPILRNMSPLPDMSSESEDDDVDVDEGSGGGAAPSVGQLNGDDPAGMADVPKEGSTGEIFGETHSCLPLVIEQEGGSARKELYCKLDCTTHQCFSVVDGKWACYRRNYLKVDVAFRIEDADGHTHAAALGDLICQPAGRDAFRAERFAVHMSAHVLNKDGKLVKGRQGQVPLIQFGPARERGPREAVQPVALCSGGSLTPDAGANEQMASRLGSIAAFRRVQIRSATLNNGQRGSAGQQFYALKLTLLAFPRHGPLTTAAGVEVACLTSHPITVRGRSKVHYAPNPAAAVRRRNQARPSTSSAGTRKGTSQSPRRLGSVTPATAGGSWTQAGMSEALVDLLAYVGYGENRRSTRLLRVTTSTSSGSTSSSSSGRATPCASSRSSRIMDISSIV</sequence>
<dbReference type="PANTHER" id="PTHR35144:SF2">
    <property type="entry name" value="MEIOSIS-SPECIFIC TRANSCRIPTION FACTOR NDT80"/>
    <property type="match status" value="1"/>
</dbReference>
<feature type="compositionally biased region" description="Low complexity" evidence="3">
    <location>
        <begin position="180"/>
        <end position="193"/>
    </location>
</feature>
<dbReference type="AlphaFoldDB" id="A0A081CCA1"/>
<reference evidence="5" key="1">
    <citation type="submission" date="2014-07" db="EMBL/GenBank/DDBJ databases">
        <title>Draft genome sequence of the yeast Pseudozyma antarctica JCM 10317 known as a producer of lipase B which used in a wide range of industrial applications.</title>
        <authorList>
            <person name="Morita T."/>
            <person name="Saika A."/>
            <person name="Koike H."/>
        </authorList>
    </citation>
    <scope>NUCLEOTIDE SEQUENCE</scope>
    <source>
        <strain evidence="5">JCM 10317</strain>
    </source>
</reference>
<protein>
    <recommendedName>
        <fullName evidence="4">NDT80 domain-containing protein</fullName>
    </recommendedName>
</protein>
<evidence type="ECO:0000313" key="6">
    <source>
        <dbReference type="Proteomes" id="UP000053758"/>
    </source>
</evidence>
<dbReference type="PANTHER" id="PTHR35144">
    <property type="entry name" value="MEIOSIS-SPECIFIC TRANSCRIPTION FACTOR NDT80"/>
    <property type="match status" value="1"/>
</dbReference>
<keyword evidence="6" id="KW-1185">Reference proteome</keyword>
<feature type="region of interest" description="Disordered" evidence="3">
    <location>
        <begin position="654"/>
        <end position="683"/>
    </location>
</feature>
<evidence type="ECO:0000256" key="2">
    <source>
        <dbReference type="PROSITE-ProRule" id="PRU00850"/>
    </source>
</evidence>
<feature type="compositionally biased region" description="Low complexity" evidence="3">
    <location>
        <begin position="347"/>
        <end position="363"/>
    </location>
</feature>
<feature type="compositionally biased region" description="Polar residues" evidence="3">
    <location>
        <begin position="450"/>
        <end position="467"/>
    </location>
</feature>
<organism evidence="5">
    <name type="scientific">Pseudozyma antarctica</name>
    <name type="common">Yeast</name>
    <name type="synonym">Candida antarctica</name>
    <dbReference type="NCBI Taxonomy" id="84753"/>
    <lineage>
        <taxon>Eukaryota</taxon>
        <taxon>Fungi</taxon>
        <taxon>Dikarya</taxon>
        <taxon>Basidiomycota</taxon>
        <taxon>Ustilaginomycotina</taxon>
        <taxon>Ustilaginomycetes</taxon>
        <taxon>Ustilaginales</taxon>
        <taxon>Ustilaginaceae</taxon>
        <taxon>Moesziomyces</taxon>
    </lineage>
</organism>
<dbReference type="EMBL" id="DF830072">
    <property type="protein sequence ID" value="GAK64297.1"/>
    <property type="molecule type" value="Genomic_DNA"/>
</dbReference>
<accession>A0A081CCA1</accession>
<feature type="region of interest" description="Disordered" evidence="3">
    <location>
        <begin position="1220"/>
        <end position="1258"/>
    </location>
</feature>
<feature type="region of interest" description="Disordered" evidence="3">
    <location>
        <begin position="1142"/>
        <end position="1190"/>
    </location>
</feature>
<feature type="region of interest" description="Disordered" evidence="3">
    <location>
        <begin position="785"/>
        <end position="817"/>
    </location>
</feature>
<feature type="region of interest" description="Disordered" evidence="3">
    <location>
        <begin position="831"/>
        <end position="854"/>
    </location>
</feature>
<dbReference type="GO" id="GO:0045944">
    <property type="term" value="P:positive regulation of transcription by RNA polymerase II"/>
    <property type="evidence" value="ECO:0007669"/>
    <property type="project" value="TreeGrafter"/>
</dbReference>
<gene>
    <name evidence="5" type="ORF">PAN0_005d2509</name>
</gene>
<evidence type="ECO:0000256" key="3">
    <source>
        <dbReference type="SAM" id="MobiDB-lite"/>
    </source>
</evidence>
<dbReference type="GO" id="GO:0003700">
    <property type="term" value="F:DNA-binding transcription factor activity"/>
    <property type="evidence" value="ECO:0007669"/>
    <property type="project" value="UniProtKB-UniRule"/>
</dbReference>
<dbReference type="GO" id="GO:0000228">
    <property type="term" value="C:nuclear chromosome"/>
    <property type="evidence" value="ECO:0007669"/>
    <property type="project" value="TreeGrafter"/>
</dbReference>
<dbReference type="InterPro" id="IPR008967">
    <property type="entry name" value="p53-like_TF_DNA-bd_sf"/>
</dbReference>
<dbReference type="InterPro" id="IPR037141">
    <property type="entry name" value="NDT80_DNA-bd_dom_sf"/>
</dbReference>
<feature type="region of interest" description="Disordered" evidence="3">
    <location>
        <begin position="169"/>
        <end position="193"/>
    </location>
</feature>
<dbReference type="Gene3D" id="2.60.40.1390">
    <property type="entry name" value="NDT80 DNA-binding domain"/>
    <property type="match status" value="1"/>
</dbReference>
<dbReference type="PROSITE" id="PS51517">
    <property type="entry name" value="NDT80"/>
    <property type="match status" value="1"/>
</dbReference>
<dbReference type="InterPro" id="IPR024061">
    <property type="entry name" value="NDT80_DNA-bd_dom"/>
</dbReference>
<dbReference type="GO" id="GO:0051321">
    <property type="term" value="P:meiotic cell cycle"/>
    <property type="evidence" value="ECO:0007669"/>
    <property type="project" value="TreeGrafter"/>
</dbReference>
<feature type="compositionally biased region" description="Acidic residues" evidence="3">
    <location>
        <begin position="880"/>
        <end position="891"/>
    </location>
</feature>
<feature type="domain" description="NDT80" evidence="4">
    <location>
        <begin position="880"/>
        <end position="1151"/>
    </location>
</feature>
<proteinExistence type="predicted"/>
<dbReference type="InterPro" id="IPR052605">
    <property type="entry name" value="Fungal_trans_regulator"/>
</dbReference>
<dbReference type="GO" id="GO:0003677">
    <property type="term" value="F:DNA binding"/>
    <property type="evidence" value="ECO:0007669"/>
    <property type="project" value="UniProtKB-KW"/>
</dbReference>
<evidence type="ECO:0000256" key="1">
    <source>
        <dbReference type="ARBA" id="ARBA00023125"/>
    </source>
</evidence>
<feature type="DNA-binding region" description="NDT80" evidence="2">
    <location>
        <begin position="880"/>
        <end position="1151"/>
    </location>
</feature>
<keyword evidence="1 2" id="KW-0238">DNA-binding</keyword>
<dbReference type="Proteomes" id="UP000053758">
    <property type="component" value="Unassembled WGS sequence"/>
</dbReference>
<evidence type="ECO:0000259" key="4">
    <source>
        <dbReference type="PROSITE" id="PS51517"/>
    </source>
</evidence>
<name>A0A081CCA1_PSEA2</name>
<dbReference type="SUPFAM" id="SSF49417">
    <property type="entry name" value="p53-like transcription factors"/>
    <property type="match status" value="1"/>
</dbReference>
<evidence type="ECO:0000313" key="5">
    <source>
        <dbReference type="EMBL" id="GAK64297.1"/>
    </source>
</evidence>
<dbReference type="HOGENOM" id="CLU_265093_0_0_1"/>
<feature type="compositionally biased region" description="Low complexity" evidence="3">
    <location>
        <begin position="404"/>
        <end position="437"/>
    </location>
</feature>
<feature type="compositionally biased region" description="Polar residues" evidence="3">
    <location>
        <begin position="835"/>
        <end position="844"/>
    </location>
</feature>
<feature type="compositionally biased region" description="Polar residues" evidence="3">
    <location>
        <begin position="1164"/>
        <end position="1178"/>
    </location>
</feature>
<feature type="region of interest" description="Disordered" evidence="3">
    <location>
        <begin position="347"/>
        <end position="538"/>
    </location>
</feature>
<dbReference type="RefSeq" id="XP_014657237.1">
    <property type="nucleotide sequence ID" value="XM_014801751.1"/>
</dbReference>
<feature type="region of interest" description="Disordered" evidence="3">
    <location>
        <begin position="871"/>
        <end position="920"/>
    </location>
</feature>
<dbReference type="GeneID" id="26303491"/>